<evidence type="ECO:0000313" key="2">
    <source>
        <dbReference type="EMBL" id="KRR09316.1"/>
    </source>
</evidence>
<feature type="region of interest" description="Disordered" evidence="1">
    <location>
        <begin position="1"/>
        <end position="59"/>
    </location>
</feature>
<dbReference type="RefSeq" id="WP_057850261.1">
    <property type="nucleotide sequence ID" value="NZ_LLXX01000066.1"/>
</dbReference>
<dbReference type="EMBL" id="LLXX01000066">
    <property type="protein sequence ID" value="KRR09316.1"/>
    <property type="molecule type" value="Genomic_DNA"/>
</dbReference>
<dbReference type="OrthoDB" id="8021526at2"/>
<dbReference type="AlphaFoldDB" id="A0A0R3KIV5"/>
<gene>
    <name evidence="2" type="ORF">CP49_21105</name>
</gene>
<sequence length="175" mass="19013">MTKLPQHPVGLGTSSQRLNTHDHEPASKPALPQVHNLEIQGTDGGGEKRHGSVWPDTEAPDLPIEAALDVNDIDAVSRVSLNERRVPIAEIDPRAALASLYGRNLATGLLSFVTPRLRDPDVLRAEKHGVLLERLADRLCAGPEDSAARKGTDALQQELRRLILLRQNQNSLIGG</sequence>
<protein>
    <submittedName>
        <fullName evidence="2">Uncharacterized protein</fullName>
    </submittedName>
</protein>
<evidence type="ECO:0000313" key="3">
    <source>
        <dbReference type="Proteomes" id="UP000051913"/>
    </source>
</evidence>
<name>A0A0R3KIV5_9BRAD</name>
<proteinExistence type="predicted"/>
<organism evidence="2 3">
    <name type="scientific">Bradyrhizobium valentinum</name>
    <dbReference type="NCBI Taxonomy" id="1518501"/>
    <lineage>
        <taxon>Bacteria</taxon>
        <taxon>Pseudomonadati</taxon>
        <taxon>Pseudomonadota</taxon>
        <taxon>Alphaproteobacteria</taxon>
        <taxon>Hyphomicrobiales</taxon>
        <taxon>Nitrobacteraceae</taxon>
        <taxon>Bradyrhizobium</taxon>
    </lineage>
</organism>
<reference evidence="2 3" key="1">
    <citation type="submission" date="2014-03" db="EMBL/GenBank/DDBJ databases">
        <title>Bradyrhizobium valentinum sp. nov., isolated from effective nodules of Lupinus mariae-josephae, a lupine endemic of basic-lime soils in Eastern Spain.</title>
        <authorList>
            <person name="Duran D."/>
            <person name="Rey L."/>
            <person name="Navarro A."/>
            <person name="Busquets A."/>
            <person name="Imperial J."/>
            <person name="Ruiz-Argueso T."/>
        </authorList>
    </citation>
    <scope>NUCLEOTIDE SEQUENCE [LARGE SCALE GENOMIC DNA]</scope>
    <source>
        <strain evidence="2 3">LmjM3</strain>
    </source>
</reference>
<dbReference type="STRING" id="1518501.CQ10_35900"/>
<keyword evidence="3" id="KW-1185">Reference proteome</keyword>
<comment type="caution">
    <text evidence="2">The sequence shown here is derived from an EMBL/GenBank/DDBJ whole genome shotgun (WGS) entry which is preliminary data.</text>
</comment>
<accession>A0A0R3KIV5</accession>
<dbReference type="Proteomes" id="UP000051913">
    <property type="component" value="Unassembled WGS sequence"/>
</dbReference>
<evidence type="ECO:0000256" key="1">
    <source>
        <dbReference type="SAM" id="MobiDB-lite"/>
    </source>
</evidence>